<protein>
    <submittedName>
        <fullName evidence="2">Uncharacterized protein</fullName>
    </submittedName>
</protein>
<feature type="transmembrane region" description="Helical" evidence="1">
    <location>
        <begin position="6"/>
        <end position="25"/>
    </location>
</feature>
<keyword evidence="1" id="KW-0472">Membrane</keyword>
<reference evidence="2 3" key="1">
    <citation type="journal article" date="2023" name="Int. J. Syst. Evol. Microbiol.">
        <title>Winogradskyella bathintestinalis sp. nov., isolated from the intestine of the deep-sea loosejaw dragonfish, Malacosteus niger.</title>
        <authorList>
            <person name="Uniacke-Lowe S."/>
            <person name="Johnson C.N."/>
            <person name="Stanton C."/>
            <person name="Hill C."/>
            <person name="Ross P."/>
        </authorList>
    </citation>
    <scope>NUCLEOTIDE SEQUENCE [LARGE SCALE GENOMIC DNA]</scope>
    <source>
        <strain evidence="2 3">APC 3343</strain>
    </source>
</reference>
<keyword evidence="1" id="KW-1133">Transmembrane helix</keyword>
<evidence type="ECO:0000256" key="1">
    <source>
        <dbReference type="SAM" id="Phobius"/>
    </source>
</evidence>
<evidence type="ECO:0000313" key="2">
    <source>
        <dbReference type="EMBL" id="MDN3492470.1"/>
    </source>
</evidence>
<dbReference type="Proteomes" id="UP001231197">
    <property type="component" value="Unassembled WGS sequence"/>
</dbReference>
<accession>A0ABT7ZTX7</accession>
<dbReference type="EMBL" id="JASDDK010000002">
    <property type="protein sequence ID" value="MDN3492470.1"/>
    <property type="molecule type" value="Genomic_DNA"/>
</dbReference>
<comment type="caution">
    <text evidence="2">The sequence shown here is derived from an EMBL/GenBank/DDBJ whole genome shotgun (WGS) entry which is preliminary data.</text>
</comment>
<keyword evidence="1" id="KW-0812">Transmembrane</keyword>
<proteinExistence type="predicted"/>
<name>A0ABT7ZTX7_9FLAO</name>
<keyword evidence="3" id="KW-1185">Reference proteome</keyword>
<gene>
    <name evidence="2" type="ORF">QMA06_07040</name>
</gene>
<dbReference type="RefSeq" id="WP_290206163.1">
    <property type="nucleotide sequence ID" value="NZ_JASDDK010000002.1"/>
</dbReference>
<evidence type="ECO:0000313" key="3">
    <source>
        <dbReference type="Proteomes" id="UP001231197"/>
    </source>
</evidence>
<organism evidence="2 3">
    <name type="scientific">Winogradskyella bathintestinalis</name>
    <dbReference type="NCBI Taxonomy" id="3035208"/>
    <lineage>
        <taxon>Bacteria</taxon>
        <taxon>Pseudomonadati</taxon>
        <taxon>Bacteroidota</taxon>
        <taxon>Flavobacteriia</taxon>
        <taxon>Flavobacteriales</taxon>
        <taxon>Flavobacteriaceae</taxon>
        <taxon>Winogradskyella</taxon>
    </lineage>
</organism>
<sequence length="160" mass="18438">MDLGTAIVGSVCVILCAIPFALISINTKRKEKEILKVLKNIATKHQSKLTEIEVCGRYAIGIDKHNKRLFFIKKNNDDYKEQVIELSQVIDSKVINTNRSIKDEKIIQQLHLQLSYKGVMKQEDVLEFYNVNESYQLSGELQSIEKWKKITINVLNNNDE</sequence>